<gene>
    <name evidence="8" type="primary">ctrA_2</name>
    <name evidence="8" type="ORF">BN1046_01476</name>
</gene>
<protein>
    <submittedName>
        <fullName evidence="8">Cell cycle transcriptional regulator CtrA</fullName>
    </submittedName>
</protein>
<feature type="DNA-binding region" description="OmpR/PhoB-type" evidence="5">
    <location>
        <begin position="127"/>
        <end position="226"/>
    </location>
</feature>
<dbReference type="SMART" id="SM00862">
    <property type="entry name" value="Trans_reg_C"/>
    <property type="match status" value="1"/>
</dbReference>
<reference evidence="8" key="1">
    <citation type="submission" date="2013-11" db="EMBL/GenBank/DDBJ databases">
        <authorList>
            <person name="GENOMES U."/>
        </authorList>
    </citation>
    <scope>NUCLEOTIDE SEQUENCE</scope>
    <source>
        <strain evidence="8">MVT06</strain>
    </source>
</reference>
<dbReference type="GO" id="GO:0005829">
    <property type="term" value="C:cytosol"/>
    <property type="evidence" value="ECO:0007669"/>
    <property type="project" value="TreeGrafter"/>
</dbReference>
<dbReference type="PANTHER" id="PTHR48111">
    <property type="entry name" value="REGULATOR OF RPOS"/>
    <property type="match status" value="1"/>
</dbReference>
<dbReference type="SUPFAM" id="SSF46894">
    <property type="entry name" value="C-terminal effector domain of the bipartite response regulators"/>
    <property type="match status" value="1"/>
</dbReference>
<dbReference type="GO" id="GO:0000976">
    <property type="term" value="F:transcription cis-regulatory region binding"/>
    <property type="evidence" value="ECO:0007669"/>
    <property type="project" value="TreeGrafter"/>
</dbReference>
<dbReference type="SUPFAM" id="SSF52172">
    <property type="entry name" value="CheY-like"/>
    <property type="match status" value="1"/>
</dbReference>
<keyword evidence="1" id="KW-0805">Transcription regulation</keyword>
<dbReference type="AlphaFoldDB" id="A0A024LTK4"/>
<dbReference type="GO" id="GO:0032993">
    <property type="term" value="C:protein-DNA complex"/>
    <property type="evidence" value="ECO:0007669"/>
    <property type="project" value="TreeGrafter"/>
</dbReference>
<dbReference type="Gene3D" id="1.10.10.10">
    <property type="entry name" value="Winged helix-like DNA-binding domain superfamily/Winged helix DNA-binding domain"/>
    <property type="match status" value="1"/>
</dbReference>
<dbReference type="InterPro" id="IPR011006">
    <property type="entry name" value="CheY-like_superfamily"/>
</dbReference>
<dbReference type="InterPro" id="IPR001789">
    <property type="entry name" value="Sig_transdc_resp-reg_receiver"/>
</dbReference>
<dbReference type="PANTHER" id="PTHR48111:SF67">
    <property type="entry name" value="TRANSCRIPTIONAL REGULATORY PROTEIN TCTD"/>
    <property type="match status" value="1"/>
</dbReference>
<dbReference type="Pfam" id="PF00486">
    <property type="entry name" value="Trans_reg_C"/>
    <property type="match status" value="1"/>
</dbReference>
<keyword evidence="3" id="KW-0804">Transcription</keyword>
<evidence type="ECO:0000313" key="8">
    <source>
        <dbReference type="EMBL" id="CDP80533.1"/>
    </source>
</evidence>
<proteinExistence type="predicted"/>
<accession>A0A024LTK4</accession>
<evidence type="ECO:0000256" key="1">
    <source>
        <dbReference type="ARBA" id="ARBA00023015"/>
    </source>
</evidence>
<dbReference type="Gene3D" id="3.40.50.2300">
    <property type="match status" value="1"/>
</dbReference>
<evidence type="ECO:0000256" key="3">
    <source>
        <dbReference type="ARBA" id="ARBA00023163"/>
    </source>
</evidence>
<feature type="domain" description="Response regulatory" evidence="6">
    <location>
        <begin position="1"/>
        <end position="116"/>
    </location>
</feature>
<evidence type="ECO:0000256" key="2">
    <source>
        <dbReference type="ARBA" id="ARBA00023125"/>
    </source>
</evidence>
<dbReference type="InterPro" id="IPR036388">
    <property type="entry name" value="WH-like_DNA-bd_sf"/>
</dbReference>
<dbReference type="InterPro" id="IPR016032">
    <property type="entry name" value="Sig_transdc_resp-reg_C-effctor"/>
</dbReference>
<sequence>MIVVVDDRKLVTDGYSTLFAREGVATTGLLPSDFSEWISTAPEHEVNSIEAILLGKCENQIELPKEIRTYSSAPILAMTETNVLDHTIELFQAGIDDVLRKPIHVREILARIAAIRRRIGGDVRSANAAIKIGPISVFNDGRDPRINGIDFPLPRRERRILEYLVTNYGKRVNKTQIFNSIYGIFDDAIEENVVESHISKLRKKLKLKIGYDVIDSKRFLGYSLIVKN</sequence>
<evidence type="ECO:0000256" key="5">
    <source>
        <dbReference type="PROSITE-ProRule" id="PRU01091"/>
    </source>
</evidence>
<organism evidence="8">
    <name type="scientific">Bartonella schoenbuchensis</name>
    <dbReference type="NCBI Taxonomy" id="165694"/>
    <lineage>
        <taxon>Bacteria</taxon>
        <taxon>Pseudomonadati</taxon>
        <taxon>Pseudomonadota</taxon>
        <taxon>Alphaproteobacteria</taxon>
        <taxon>Hyphomicrobiales</taxon>
        <taxon>Bartonellaceae</taxon>
        <taxon>Bartonella</taxon>
    </lineage>
</organism>
<reference evidence="8" key="2">
    <citation type="submission" date="2014-05" db="EMBL/GenBank/DDBJ databases">
        <title>Genome sequencing of Bartonella spp. isolated from human blood.</title>
        <authorList>
            <person name="Raoult D."/>
        </authorList>
    </citation>
    <scope>NUCLEOTIDE SEQUENCE</scope>
    <source>
        <strain evidence="8">MVT06</strain>
    </source>
</reference>
<feature type="domain" description="OmpR/PhoB-type" evidence="7">
    <location>
        <begin position="127"/>
        <end position="226"/>
    </location>
</feature>
<dbReference type="PROSITE" id="PS50110">
    <property type="entry name" value="RESPONSE_REGULATORY"/>
    <property type="match status" value="1"/>
</dbReference>
<keyword evidence="2 5" id="KW-0238">DNA-binding</keyword>
<dbReference type="InterPro" id="IPR001867">
    <property type="entry name" value="OmpR/PhoB-type_DNA-bd"/>
</dbReference>
<name>A0A024LTK4_9HYPH</name>
<dbReference type="EMBL" id="HG977197">
    <property type="protein sequence ID" value="CDP80533.1"/>
    <property type="molecule type" value="Genomic_DNA"/>
</dbReference>
<dbReference type="Pfam" id="PF00072">
    <property type="entry name" value="Response_reg"/>
    <property type="match status" value="1"/>
</dbReference>
<evidence type="ECO:0000256" key="4">
    <source>
        <dbReference type="PROSITE-ProRule" id="PRU00169"/>
    </source>
</evidence>
<evidence type="ECO:0000259" key="7">
    <source>
        <dbReference type="PROSITE" id="PS51755"/>
    </source>
</evidence>
<dbReference type="GO" id="GO:0000156">
    <property type="term" value="F:phosphorelay response regulator activity"/>
    <property type="evidence" value="ECO:0007669"/>
    <property type="project" value="TreeGrafter"/>
</dbReference>
<dbReference type="GO" id="GO:0006355">
    <property type="term" value="P:regulation of DNA-templated transcription"/>
    <property type="evidence" value="ECO:0007669"/>
    <property type="project" value="InterPro"/>
</dbReference>
<evidence type="ECO:0000259" key="6">
    <source>
        <dbReference type="PROSITE" id="PS50110"/>
    </source>
</evidence>
<comment type="caution">
    <text evidence="4">Lacks conserved residue(s) required for the propagation of feature annotation.</text>
</comment>
<dbReference type="InterPro" id="IPR039420">
    <property type="entry name" value="WalR-like"/>
</dbReference>
<dbReference type="PROSITE" id="PS51755">
    <property type="entry name" value="OMPR_PHOB"/>
    <property type="match status" value="1"/>
</dbReference>